<proteinExistence type="predicted"/>
<reference evidence="1 2" key="1">
    <citation type="submission" date="2011-02" db="EMBL/GenBank/DDBJ databases">
        <authorList>
            <person name="Weinstock G."/>
            <person name="Sodergren E."/>
            <person name="Clifton S."/>
            <person name="Fulton L."/>
            <person name="Fulton B."/>
            <person name="Courtney L."/>
            <person name="Fronick C."/>
            <person name="Harrison M."/>
            <person name="Strong C."/>
            <person name="Farmer C."/>
            <person name="Delahaunty K."/>
            <person name="Markovic C."/>
            <person name="Hall O."/>
            <person name="Minx P."/>
            <person name="Tomlinson C."/>
            <person name="Mitreva M."/>
            <person name="Hou S."/>
            <person name="Chen J."/>
            <person name="Wollam A."/>
            <person name="Pepin K.H."/>
            <person name="Johnson M."/>
            <person name="Bhonagiri V."/>
            <person name="Zhang X."/>
            <person name="Suruliraj S."/>
            <person name="Warren W."/>
            <person name="Chinwalla A."/>
            <person name="Mardis E.R."/>
            <person name="Wilson R.K."/>
        </authorList>
    </citation>
    <scope>NUCLEOTIDE SEQUENCE [LARGE SCALE GENOMIC DNA]</scope>
    <source>
        <strain evidence="1 2">YIT 11859</strain>
    </source>
</reference>
<evidence type="ECO:0000313" key="1">
    <source>
        <dbReference type="EMBL" id="EGG52555.1"/>
    </source>
</evidence>
<accession>F3QM14</accession>
<dbReference type="Proteomes" id="UP000005156">
    <property type="component" value="Unassembled WGS sequence"/>
</dbReference>
<sequence length="69" mass="7828">MGQRSQAEQKRRVKKIGKVLGGQKDGVICFNGGFLQERPEFRNFLVERKGEEYICTPLNESGTTLTQPQ</sequence>
<dbReference type="HOGENOM" id="CLU_2772161_0_0_4"/>
<keyword evidence="2" id="KW-1185">Reference proteome</keyword>
<protein>
    <submittedName>
        <fullName evidence="1">Conserved domain protein</fullName>
    </submittedName>
</protein>
<gene>
    <name evidence="1" type="ORF">HMPREF9439_01990</name>
</gene>
<organism evidence="1 2">
    <name type="scientific">Parasutterella excrementihominis YIT 11859</name>
    <dbReference type="NCBI Taxonomy" id="762966"/>
    <lineage>
        <taxon>Bacteria</taxon>
        <taxon>Pseudomonadati</taxon>
        <taxon>Pseudomonadota</taxon>
        <taxon>Betaproteobacteria</taxon>
        <taxon>Burkholderiales</taxon>
        <taxon>Sutterellaceae</taxon>
        <taxon>Parasutterella</taxon>
    </lineage>
</organism>
<dbReference type="EMBL" id="AFBP01000069">
    <property type="protein sequence ID" value="EGG52555.1"/>
    <property type="molecule type" value="Genomic_DNA"/>
</dbReference>
<comment type="caution">
    <text evidence="1">The sequence shown here is derived from an EMBL/GenBank/DDBJ whole genome shotgun (WGS) entry which is preliminary data.</text>
</comment>
<dbReference type="AlphaFoldDB" id="F3QM14"/>
<name>F3QM14_9BURK</name>
<evidence type="ECO:0000313" key="2">
    <source>
        <dbReference type="Proteomes" id="UP000005156"/>
    </source>
</evidence>